<feature type="domain" description="Histidine kinase" evidence="13">
    <location>
        <begin position="166"/>
        <end position="378"/>
    </location>
</feature>
<keyword evidence="6 12" id="KW-0812">Transmembrane</keyword>
<dbReference type="Gene3D" id="6.10.340.10">
    <property type="match status" value="1"/>
</dbReference>
<dbReference type="GO" id="GO:0005886">
    <property type="term" value="C:plasma membrane"/>
    <property type="evidence" value="ECO:0007669"/>
    <property type="project" value="UniProtKB-SubCell"/>
</dbReference>
<dbReference type="CDD" id="cd00075">
    <property type="entry name" value="HATPase"/>
    <property type="match status" value="1"/>
</dbReference>
<dbReference type="InterPro" id="IPR004358">
    <property type="entry name" value="Sig_transdc_His_kin-like_C"/>
</dbReference>
<evidence type="ECO:0000256" key="1">
    <source>
        <dbReference type="ARBA" id="ARBA00000085"/>
    </source>
</evidence>
<dbReference type="SMART" id="SM00388">
    <property type="entry name" value="HisKA"/>
    <property type="match status" value="1"/>
</dbReference>
<dbReference type="SMART" id="SM00387">
    <property type="entry name" value="HATPase_c"/>
    <property type="match status" value="1"/>
</dbReference>
<dbReference type="GO" id="GO:0000155">
    <property type="term" value="F:phosphorelay sensor kinase activity"/>
    <property type="evidence" value="ECO:0007669"/>
    <property type="project" value="InterPro"/>
</dbReference>
<feature type="transmembrane region" description="Helical" evidence="12">
    <location>
        <begin position="36"/>
        <end position="55"/>
    </location>
</feature>
<dbReference type="EMBL" id="DXAM01000111">
    <property type="protein sequence ID" value="HJA04762.1"/>
    <property type="molecule type" value="Genomic_DNA"/>
</dbReference>
<dbReference type="CDD" id="cd06225">
    <property type="entry name" value="HAMP"/>
    <property type="match status" value="1"/>
</dbReference>
<comment type="caution">
    <text evidence="15">The sequence shown here is derived from an EMBL/GenBank/DDBJ whole genome shotgun (WGS) entry which is preliminary data.</text>
</comment>
<dbReference type="InterPro" id="IPR050428">
    <property type="entry name" value="TCS_sensor_his_kinase"/>
</dbReference>
<feature type="region of interest" description="Disordered" evidence="11">
    <location>
        <begin position="1"/>
        <end position="21"/>
    </location>
</feature>
<dbReference type="SUPFAM" id="SSF158472">
    <property type="entry name" value="HAMP domain-like"/>
    <property type="match status" value="1"/>
</dbReference>
<gene>
    <name evidence="15" type="ORF">H9800_07855</name>
</gene>
<dbReference type="InterPro" id="IPR003660">
    <property type="entry name" value="HAMP_dom"/>
</dbReference>
<dbReference type="Pfam" id="PF00512">
    <property type="entry name" value="HisKA"/>
    <property type="match status" value="1"/>
</dbReference>
<keyword evidence="8 12" id="KW-1133">Transmembrane helix</keyword>
<dbReference type="InterPro" id="IPR003661">
    <property type="entry name" value="HisK_dim/P_dom"/>
</dbReference>
<dbReference type="Gene3D" id="3.30.565.10">
    <property type="entry name" value="Histidine kinase-like ATPase, C-terminal domain"/>
    <property type="match status" value="1"/>
</dbReference>
<dbReference type="Pfam" id="PF00672">
    <property type="entry name" value="HAMP"/>
    <property type="match status" value="1"/>
</dbReference>
<dbReference type="PANTHER" id="PTHR45436:SF5">
    <property type="entry name" value="SENSOR HISTIDINE KINASE TRCS"/>
    <property type="match status" value="1"/>
</dbReference>
<keyword evidence="4" id="KW-0597">Phosphoprotein</keyword>
<dbReference type="SMART" id="SM00304">
    <property type="entry name" value="HAMP"/>
    <property type="match status" value="1"/>
</dbReference>
<evidence type="ECO:0000256" key="6">
    <source>
        <dbReference type="ARBA" id="ARBA00022692"/>
    </source>
</evidence>
<dbReference type="PRINTS" id="PR00344">
    <property type="entry name" value="BCTRLSENSOR"/>
</dbReference>
<evidence type="ECO:0000256" key="11">
    <source>
        <dbReference type="SAM" id="MobiDB-lite"/>
    </source>
</evidence>
<keyword evidence="10 12" id="KW-0472">Membrane</keyword>
<feature type="transmembrane region" description="Helical" evidence="12">
    <location>
        <begin position="85"/>
        <end position="104"/>
    </location>
</feature>
<evidence type="ECO:0000259" key="13">
    <source>
        <dbReference type="PROSITE" id="PS50109"/>
    </source>
</evidence>
<evidence type="ECO:0000256" key="12">
    <source>
        <dbReference type="SAM" id="Phobius"/>
    </source>
</evidence>
<dbReference type="SUPFAM" id="SSF55874">
    <property type="entry name" value="ATPase domain of HSP90 chaperone/DNA topoisomerase II/histidine kinase"/>
    <property type="match status" value="1"/>
</dbReference>
<dbReference type="Pfam" id="PF02518">
    <property type="entry name" value="HATPase_c"/>
    <property type="match status" value="1"/>
</dbReference>
<evidence type="ECO:0000313" key="15">
    <source>
        <dbReference type="EMBL" id="HJA04762.1"/>
    </source>
</evidence>
<reference evidence="15" key="1">
    <citation type="journal article" date="2021" name="PeerJ">
        <title>Extensive microbial diversity within the chicken gut microbiome revealed by metagenomics and culture.</title>
        <authorList>
            <person name="Gilroy R."/>
            <person name="Ravi A."/>
            <person name="Getino M."/>
            <person name="Pursley I."/>
            <person name="Horton D.L."/>
            <person name="Alikhan N.F."/>
            <person name="Baker D."/>
            <person name="Gharbi K."/>
            <person name="Hall N."/>
            <person name="Watson M."/>
            <person name="Adriaenssens E.M."/>
            <person name="Foster-Nyarko E."/>
            <person name="Jarju S."/>
            <person name="Secka A."/>
            <person name="Antonio M."/>
            <person name="Oren A."/>
            <person name="Chaudhuri R.R."/>
            <person name="La Ragione R."/>
            <person name="Hildebrand F."/>
            <person name="Pallen M.J."/>
        </authorList>
    </citation>
    <scope>NUCLEOTIDE SEQUENCE</scope>
    <source>
        <strain evidence="15">ChiHjej8B7-3636</strain>
    </source>
</reference>
<dbReference type="EC" id="2.7.13.3" evidence="3"/>
<sequence>MAHRDGHRRGLSHRGTRRAGPGECAVSARWRLAVSYAGLVVLAGAVLLGIVWAFLLRYVPNGPITGGGGFVPNRSDLVEAFAPRAAIAFAVLVAIGLVGGWFLAGRMLAPLARITSVTRATAGGSLDRRAPLDGPDDEFRELAVAFNQMLDRVESHVAEQRRFAANASHELRTPLATTRTLIDLARTDPAADIPQTLERLRITNTRAIELTEALLMLSRVEQAIDLSEPVDLSLAAEEAEEQLVALAESRGVRLVVAGEFAAVRGSAALIGQLATNLVHNAIVHNLPSGGIVRVVTSRAGDRSLLVVENTGSRVPAEVLPTLVEPFRRAAGRIRTDEHAGVGLGLAIVERIVSVHGGALVLTPLPAGGLRAEASFCAV</sequence>
<evidence type="ECO:0000256" key="9">
    <source>
        <dbReference type="ARBA" id="ARBA00023012"/>
    </source>
</evidence>
<dbReference type="InterPro" id="IPR036890">
    <property type="entry name" value="HATPase_C_sf"/>
</dbReference>
<dbReference type="InterPro" id="IPR036097">
    <property type="entry name" value="HisK_dim/P_sf"/>
</dbReference>
<reference evidence="15" key="2">
    <citation type="submission" date="2021-04" db="EMBL/GenBank/DDBJ databases">
        <authorList>
            <person name="Gilroy R."/>
        </authorList>
    </citation>
    <scope>NUCLEOTIDE SEQUENCE</scope>
    <source>
        <strain evidence="15">ChiHjej8B7-3636</strain>
    </source>
</reference>
<dbReference type="PROSITE" id="PS50109">
    <property type="entry name" value="HIS_KIN"/>
    <property type="match status" value="1"/>
</dbReference>
<evidence type="ECO:0000259" key="14">
    <source>
        <dbReference type="PROSITE" id="PS50885"/>
    </source>
</evidence>
<proteinExistence type="predicted"/>
<evidence type="ECO:0000313" key="16">
    <source>
        <dbReference type="Proteomes" id="UP000824220"/>
    </source>
</evidence>
<dbReference type="Gene3D" id="1.10.287.130">
    <property type="match status" value="1"/>
</dbReference>
<evidence type="ECO:0000256" key="10">
    <source>
        <dbReference type="ARBA" id="ARBA00023136"/>
    </source>
</evidence>
<evidence type="ECO:0000256" key="3">
    <source>
        <dbReference type="ARBA" id="ARBA00012438"/>
    </source>
</evidence>
<comment type="subcellular location">
    <subcellularLocation>
        <location evidence="2">Cell membrane</location>
    </subcellularLocation>
</comment>
<name>A0A9D2H509_9MICO</name>
<dbReference type="Proteomes" id="UP000824220">
    <property type="component" value="Unassembled WGS sequence"/>
</dbReference>
<dbReference type="InterPro" id="IPR005467">
    <property type="entry name" value="His_kinase_dom"/>
</dbReference>
<organism evidence="15 16">
    <name type="scientific">Candidatus Microbacterium stercoravium</name>
    <dbReference type="NCBI Taxonomy" id="2838697"/>
    <lineage>
        <taxon>Bacteria</taxon>
        <taxon>Bacillati</taxon>
        <taxon>Actinomycetota</taxon>
        <taxon>Actinomycetes</taxon>
        <taxon>Micrococcales</taxon>
        <taxon>Microbacteriaceae</taxon>
        <taxon>Microbacterium</taxon>
    </lineage>
</organism>
<keyword evidence="5" id="KW-0808">Transferase</keyword>
<dbReference type="PANTHER" id="PTHR45436">
    <property type="entry name" value="SENSOR HISTIDINE KINASE YKOH"/>
    <property type="match status" value="1"/>
</dbReference>
<evidence type="ECO:0000256" key="4">
    <source>
        <dbReference type="ARBA" id="ARBA00022553"/>
    </source>
</evidence>
<dbReference type="PROSITE" id="PS50885">
    <property type="entry name" value="HAMP"/>
    <property type="match status" value="1"/>
</dbReference>
<comment type="catalytic activity">
    <reaction evidence="1">
        <text>ATP + protein L-histidine = ADP + protein N-phospho-L-histidine.</text>
        <dbReference type="EC" id="2.7.13.3"/>
    </reaction>
</comment>
<evidence type="ECO:0000256" key="5">
    <source>
        <dbReference type="ARBA" id="ARBA00022679"/>
    </source>
</evidence>
<keyword evidence="7 15" id="KW-0418">Kinase</keyword>
<feature type="domain" description="HAMP" evidence="14">
    <location>
        <begin position="105"/>
        <end position="158"/>
    </location>
</feature>
<protein>
    <recommendedName>
        <fullName evidence="3">histidine kinase</fullName>
        <ecNumber evidence="3">2.7.13.3</ecNumber>
    </recommendedName>
</protein>
<evidence type="ECO:0000256" key="8">
    <source>
        <dbReference type="ARBA" id="ARBA00022989"/>
    </source>
</evidence>
<keyword evidence="9" id="KW-0902">Two-component regulatory system</keyword>
<feature type="compositionally biased region" description="Basic residues" evidence="11">
    <location>
        <begin position="1"/>
        <end position="17"/>
    </location>
</feature>
<dbReference type="InterPro" id="IPR003594">
    <property type="entry name" value="HATPase_dom"/>
</dbReference>
<evidence type="ECO:0000256" key="2">
    <source>
        <dbReference type="ARBA" id="ARBA00004236"/>
    </source>
</evidence>
<dbReference type="SUPFAM" id="SSF47384">
    <property type="entry name" value="Homodimeric domain of signal transducing histidine kinase"/>
    <property type="match status" value="1"/>
</dbReference>
<evidence type="ECO:0000256" key="7">
    <source>
        <dbReference type="ARBA" id="ARBA00022777"/>
    </source>
</evidence>
<accession>A0A9D2H509</accession>
<dbReference type="AlphaFoldDB" id="A0A9D2H509"/>
<dbReference type="CDD" id="cd00082">
    <property type="entry name" value="HisKA"/>
    <property type="match status" value="1"/>
</dbReference>